<keyword evidence="1" id="KW-0902">Two-component regulatory system</keyword>
<evidence type="ECO:0000256" key="2">
    <source>
        <dbReference type="PROSITE-ProRule" id="PRU00110"/>
    </source>
</evidence>
<keyword evidence="2" id="KW-0597">Phosphoprotein</keyword>
<evidence type="ECO:0000256" key="1">
    <source>
        <dbReference type="ARBA" id="ARBA00023012"/>
    </source>
</evidence>
<evidence type="ECO:0000313" key="5">
    <source>
        <dbReference type="Proteomes" id="UP001652504"/>
    </source>
</evidence>
<protein>
    <submittedName>
        <fullName evidence="4">Hpt domain-containing protein</fullName>
    </submittedName>
</protein>
<dbReference type="InterPro" id="IPR036641">
    <property type="entry name" value="HPT_dom_sf"/>
</dbReference>
<dbReference type="PROSITE" id="PS50894">
    <property type="entry name" value="HPT"/>
    <property type="match status" value="1"/>
</dbReference>
<evidence type="ECO:0000313" key="4">
    <source>
        <dbReference type="EMBL" id="MCV2883107.1"/>
    </source>
</evidence>
<dbReference type="Gene3D" id="1.20.120.160">
    <property type="entry name" value="HPT domain"/>
    <property type="match status" value="1"/>
</dbReference>
<organism evidence="4 5">
    <name type="scientific">Fluctibacter corallii</name>
    <dbReference type="NCBI Taxonomy" id="2984329"/>
    <lineage>
        <taxon>Bacteria</taxon>
        <taxon>Pseudomonadati</taxon>
        <taxon>Pseudomonadota</taxon>
        <taxon>Gammaproteobacteria</taxon>
        <taxon>Alteromonadales</taxon>
        <taxon>Alteromonadaceae</taxon>
        <taxon>Fluctibacter</taxon>
    </lineage>
</organism>
<dbReference type="RefSeq" id="WP_263710314.1">
    <property type="nucleotide sequence ID" value="NZ_JAOWKX010000001.1"/>
</dbReference>
<sequence>MQDYQSIPLIDLKFGISQLGGNEALYQSLLSRFVTEYESVPDKIKATLDKNDRESCRVQVHTLKGVAGNMGLSRLHKACTEAQSAIKNDDDMAEPVECVLNCFNLSVKAISEYQSTHSESSESQVHLTTLKQKLQNNEFVATEYVKVALSECQLSDSKKQELIQVISDLEYDKALNLLNDL</sequence>
<feature type="domain" description="HPt" evidence="3">
    <location>
        <begin position="22"/>
        <end position="117"/>
    </location>
</feature>
<gene>
    <name evidence="4" type="ORF">OE749_00160</name>
</gene>
<comment type="caution">
    <text evidence="4">The sequence shown here is derived from an EMBL/GenBank/DDBJ whole genome shotgun (WGS) entry which is preliminary data.</text>
</comment>
<name>A0ABT3A355_9ALTE</name>
<dbReference type="Proteomes" id="UP001652504">
    <property type="component" value="Unassembled WGS sequence"/>
</dbReference>
<feature type="modified residue" description="Phosphohistidine" evidence="2">
    <location>
        <position position="61"/>
    </location>
</feature>
<proteinExistence type="predicted"/>
<accession>A0ABT3A355</accession>
<reference evidence="4 5" key="1">
    <citation type="submission" date="2022-10" db="EMBL/GenBank/DDBJ databases">
        <title>Aestuariibacter sp. AA17 isolated from Montipora capitata coral fragment.</title>
        <authorList>
            <person name="Emsley S.A."/>
            <person name="Pfannmuller K.M."/>
            <person name="Loughran R.M."/>
            <person name="Shlafstein M."/>
            <person name="Papke E."/>
            <person name="Saw J.H."/>
            <person name="Ushijima B."/>
            <person name="Videau P."/>
        </authorList>
    </citation>
    <scope>NUCLEOTIDE SEQUENCE [LARGE SCALE GENOMIC DNA]</scope>
    <source>
        <strain evidence="4 5">AA17</strain>
    </source>
</reference>
<keyword evidence="5" id="KW-1185">Reference proteome</keyword>
<evidence type="ECO:0000259" key="3">
    <source>
        <dbReference type="PROSITE" id="PS50894"/>
    </source>
</evidence>
<dbReference type="Pfam" id="PF01627">
    <property type="entry name" value="Hpt"/>
    <property type="match status" value="1"/>
</dbReference>
<dbReference type="InterPro" id="IPR008207">
    <property type="entry name" value="Sig_transdc_His_kin_Hpt_dom"/>
</dbReference>
<dbReference type="SUPFAM" id="SSF47226">
    <property type="entry name" value="Histidine-containing phosphotransfer domain, HPT domain"/>
    <property type="match status" value="1"/>
</dbReference>
<dbReference type="EMBL" id="JAOWKX010000001">
    <property type="protein sequence ID" value="MCV2883107.1"/>
    <property type="molecule type" value="Genomic_DNA"/>
</dbReference>